<sequence>MDAQVYSKYPVKWQERFAFLDAHGAPGTSTYKEAFKALPFMQRIKIGSSILAFLFGPIYFFILGLWRKALVGLALTVASFVIAFILYAVLGPENRSADFISRMLGLAVTLIYAGTANYAYYLKEVKGQDSWNFFEGLRM</sequence>
<evidence type="ECO:0000313" key="3">
    <source>
        <dbReference type="Proteomes" id="UP001430065"/>
    </source>
</evidence>
<evidence type="ECO:0000256" key="1">
    <source>
        <dbReference type="SAM" id="Phobius"/>
    </source>
</evidence>
<dbReference type="RefSeq" id="WP_204636766.1">
    <property type="nucleotide sequence ID" value="NZ_JADIKC010000006.1"/>
</dbReference>
<keyword evidence="1" id="KW-0812">Transmembrane</keyword>
<feature type="transmembrane region" description="Helical" evidence="1">
    <location>
        <begin position="72"/>
        <end position="91"/>
    </location>
</feature>
<dbReference type="Pfam" id="PF10947">
    <property type="entry name" value="DUF2628"/>
    <property type="match status" value="1"/>
</dbReference>
<comment type="caution">
    <text evidence="2">The sequence shown here is derived from an EMBL/GenBank/DDBJ whole genome shotgun (WGS) entry which is preliminary data.</text>
</comment>
<protein>
    <submittedName>
        <fullName evidence="2">DUF2628 domain-containing protein</fullName>
    </submittedName>
</protein>
<keyword evidence="3" id="KW-1185">Reference proteome</keyword>
<evidence type="ECO:0000313" key="2">
    <source>
        <dbReference type="EMBL" id="MBM7122316.1"/>
    </source>
</evidence>
<gene>
    <name evidence="2" type="ORF">ISP20_14205</name>
</gene>
<dbReference type="InterPro" id="IPR024399">
    <property type="entry name" value="DUF2628"/>
</dbReference>
<reference evidence="2 3" key="1">
    <citation type="submission" date="2020-10" db="EMBL/GenBank/DDBJ databases">
        <title>Phylogeny of dyella-like bacteria.</title>
        <authorList>
            <person name="Fu J."/>
        </authorList>
    </citation>
    <scope>NUCLEOTIDE SEQUENCE [LARGE SCALE GENOMIC DNA]</scope>
    <source>
        <strain evidence="2 3">THG-B117</strain>
    </source>
</reference>
<dbReference type="Proteomes" id="UP001430065">
    <property type="component" value="Unassembled WGS sequence"/>
</dbReference>
<keyword evidence="1" id="KW-0472">Membrane</keyword>
<name>A0ABS2JTH9_9GAMM</name>
<accession>A0ABS2JTH9</accession>
<dbReference type="EMBL" id="JADIKC010000006">
    <property type="protein sequence ID" value="MBM7122316.1"/>
    <property type="molecule type" value="Genomic_DNA"/>
</dbReference>
<keyword evidence="1" id="KW-1133">Transmembrane helix</keyword>
<organism evidence="2 3">
    <name type="scientific">Dyella kyungheensis</name>
    <dbReference type="NCBI Taxonomy" id="1242174"/>
    <lineage>
        <taxon>Bacteria</taxon>
        <taxon>Pseudomonadati</taxon>
        <taxon>Pseudomonadota</taxon>
        <taxon>Gammaproteobacteria</taxon>
        <taxon>Lysobacterales</taxon>
        <taxon>Rhodanobacteraceae</taxon>
        <taxon>Dyella</taxon>
    </lineage>
</organism>
<feature type="transmembrane region" description="Helical" evidence="1">
    <location>
        <begin position="103"/>
        <end position="121"/>
    </location>
</feature>
<proteinExistence type="predicted"/>
<feature type="transmembrane region" description="Helical" evidence="1">
    <location>
        <begin position="46"/>
        <end position="66"/>
    </location>
</feature>